<evidence type="ECO:0000259" key="7">
    <source>
        <dbReference type="Pfam" id="PF02803"/>
    </source>
</evidence>
<evidence type="ECO:0000259" key="6">
    <source>
        <dbReference type="Pfam" id="PF00108"/>
    </source>
</evidence>
<dbReference type="InterPro" id="IPR016039">
    <property type="entry name" value="Thiolase-like"/>
</dbReference>
<keyword evidence="9" id="KW-1185">Reference proteome</keyword>
<dbReference type="InterPro" id="IPR020617">
    <property type="entry name" value="Thiolase_C"/>
</dbReference>
<dbReference type="GO" id="GO:0016747">
    <property type="term" value="F:acyltransferase activity, transferring groups other than amino-acyl groups"/>
    <property type="evidence" value="ECO:0007669"/>
    <property type="project" value="InterPro"/>
</dbReference>
<protein>
    <submittedName>
        <fullName evidence="8">Thiolase family protein</fullName>
    </submittedName>
</protein>
<dbReference type="Gene3D" id="3.40.47.10">
    <property type="match status" value="2"/>
</dbReference>
<dbReference type="PIRSF" id="PIRSF000429">
    <property type="entry name" value="Ac-CoA_Ac_transf"/>
    <property type="match status" value="1"/>
</dbReference>
<reference evidence="8 9" key="1">
    <citation type="submission" date="2019-05" db="EMBL/GenBank/DDBJ databases">
        <title>Nakamurella sp. N5BH11, whole genome shotgun sequence.</title>
        <authorList>
            <person name="Tuo L."/>
        </authorList>
    </citation>
    <scope>NUCLEOTIDE SEQUENCE [LARGE SCALE GENOMIC DNA]</scope>
    <source>
        <strain evidence="8 9">N5BH11</strain>
    </source>
</reference>
<dbReference type="InterPro" id="IPR002155">
    <property type="entry name" value="Thiolase"/>
</dbReference>
<evidence type="ECO:0000256" key="1">
    <source>
        <dbReference type="ARBA" id="ARBA00010982"/>
    </source>
</evidence>
<proteinExistence type="inferred from homology"/>
<feature type="domain" description="Thiolase N-terminal" evidence="6">
    <location>
        <begin position="5"/>
        <end position="262"/>
    </location>
</feature>
<dbReference type="OrthoDB" id="1402717at2"/>
<name>A0A4U6QB41_9ACTN</name>
<comment type="caution">
    <text evidence="8">The sequence shown here is derived from an EMBL/GenBank/DDBJ whole genome shotgun (WGS) entry which is preliminary data.</text>
</comment>
<dbReference type="CDD" id="cd00751">
    <property type="entry name" value="thiolase"/>
    <property type="match status" value="1"/>
</dbReference>
<dbReference type="EMBL" id="SZZH01000006">
    <property type="protein sequence ID" value="TKV57106.1"/>
    <property type="molecule type" value="Genomic_DNA"/>
</dbReference>
<dbReference type="InterPro" id="IPR020616">
    <property type="entry name" value="Thiolase_N"/>
</dbReference>
<evidence type="ECO:0000256" key="2">
    <source>
        <dbReference type="ARBA" id="ARBA00022679"/>
    </source>
</evidence>
<feature type="active site" description="Acyl-thioester intermediate" evidence="4">
    <location>
        <position position="91"/>
    </location>
</feature>
<sequence length="392" mass="40929">MNEAVLVDVVRTPSGKGKPGGGLSALHPVDLLAGAIGELVTRTGIDPGAIEDVIVGVLSQAGRQAVNVGRNAALAAGLPETVPGTTVDRQCGSALQATQFAVSGVMAGFYDIVLAGGVEMMSHNPINHAFMGQDPWGERIARRYPGGLIGQGLSAELVAARYGYAREELDSFAALSHQRATTARDTGVFDVEIVPVGTPRGELRDDETIRSGTGLADLARLPAVFRSDEAARRIPEATWVVTAGNSSPLTDGASVALIMSASRAAQLGLRPRARFVAGAVVGSDPVEMLTGVVPATQRVLDRAGLTLADVDAYEVNEAFAPVPLYWRDQLHADPERLNPYGGAIALGHALGSSGTRLLATLLNRLERTGGRYGLETLCEGQGMANAIVIERL</sequence>
<dbReference type="Pfam" id="PF02803">
    <property type="entry name" value="Thiolase_C"/>
    <property type="match status" value="1"/>
</dbReference>
<evidence type="ECO:0000313" key="9">
    <source>
        <dbReference type="Proteomes" id="UP000306985"/>
    </source>
</evidence>
<dbReference type="Pfam" id="PF00108">
    <property type="entry name" value="Thiolase_N"/>
    <property type="match status" value="1"/>
</dbReference>
<dbReference type="SUPFAM" id="SSF53901">
    <property type="entry name" value="Thiolase-like"/>
    <property type="match status" value="2"/>
</dbReference>
<feature type="domain" description="Thiolase C-terminal" evidence="7">
    <location>
        <begin position="270"/>
        <end position="391"/>
    </location>
</feature>
<dbReference type="PANTHER" id="PTHR43365">
    <property type="entry name" value="BLR7806 PROTEIN"/>
    <property type="match status" value="1"/>
</dbReference>
<dbReference type="NCBIfam" id="TIGR01930">
    <property type="entry name" value="AcCoA-C-Actrans"/>
    <property type="match status" value="1"/>
</dbReference>
<dbReference type="RefSeq" id="WP_137451492.1">
    <property type="nucleotide sequence ID" value="NZ_SZZH01000006.1"/>
</dbReference>
<accession>A0A4U6QB41</accession>
<evidence type="ECO:0000256" key="4">
    <source>
        <dbReference type="PIRSR" id="PIRSR000429-1"/>
    </source>
</evidence>
<feature type="active site" description="Proton acceptor" evidence="4">
    <location>
        <position position="378"/>
    </location>
</feature>
<gene>
    <name evidence="8" type="ORF">FDO65_20095</name>
</gene>
<keyword evidence="2 5" id="KW-0808">Transferase</keyword>
<feature type="active site" description="Proton acceptor" evidence="4">
    <location>
        <position position="348"/>
    </location>
</feature>
<keyword evidence="3 5" id="KW-0012">Acyltransferase</keyword>
<evidence type="ECO:0000256" key="3">
    <source>
        <dbReference type="ARBA" id="ARBA00023315"/>
    </source>
</evidence>
<comment type="similarity">
    <text evidence="1 5">Belongs to the thiolase-like superfamily. Thiolase family.</text>
</comment>
<evidence type="ECO:0000256" key="5">
    <source>
        <dbReference type="RuleBase" id="RU003557"/>
    </source>
</evidence>
<dbReference type="Proteomes" id="UP000306985">
    <property type="component" value="Unassembled WGS sequence"/>
</dbReference>
<dbReference type="PANTHER" id="PTHR43365:SF1">
    <property type="entry name" value="ACETYL-COA C-ACYLTRANSFERASE"/>
    <property type="match status" value="1"/>
</dbReference>
<evidence type="ECO:0000313" key="8">
    <source>
        <dbReference type="EMBL" id="TKV57106.1"/>
    </source>
</evidence>
<organism evidence="8 9">
    <name type="scientific">Nakamurella flava</name>
    <dbReference type="NCBI Taxonomy" id="2576308"/>
    <lineage>
        <taxon>Bacteria</taxon>
        <taxon>Bacillati</taxon>
        <taxon>Actinomycetota</taxon>
        <taxon>Actinomycetes</taxon>
        <taxon>Nakamurellales</taxon>
        <taxon>Nakamurellaceae</taxon>
        <taxon>Nakamurella</taxon>
    </lineage>
</organism>
<dbReference type="AlphaFoldDB" id="A0A4U6QB41"/>